<dbReference type="EMBL" id="CATOUU010000158">
    <property type="protein sequence ID" value="CAI9918466.1"/>
    <property type="molecule type" value="Genomic_DNA"/>
</dbReference>
<dbReference type="EMBL" id="CAXDID020000271">
    <property type="protein sequence ID" value="CAL6068154.1"/>
    <property type="molecule type" value="Genomic_DNA"/>
</dbReference>
<feature type="transmembrane region" description="Helical" evidence="1">
    <location>
        <begin position="6"/>
        <end position="23"/>
    </location>
</feature>
<dbReference type="EMBL" id="CAXDID020000271">
    <property type="protein sequence ID" value="CAL6068148.1"/>
    <property type="molecule type" value="Genomic_DNA"/>
</dbReference>
<evidence type="ECO:0000313" key="4">
    <source>
        <dbReference type="EMBL" id="CAL6068148.1"/>
    </source>
</evidence>
<proteinExistence type="predicted"/>
<evidence type="ECO:0000313" key="6">
    <source>
        <dbReference type="Proteomes" id="UP001642409"/>
    </source>
</evidence>
<keyword evidence="1" id="KW-0812">Transmembrane</keyword>
<reference evidence="4 6" key="2">
    <citation type="submission" date="2024-07" db="EMBL/GenBank/DDBJ databases">
        <authorList>
            <person name="Akdeniz Z."/>
        </authorList>
    </citation>
    <scope>NUCLEOTIDE SEQUENCE [LARGE SCALE GENOMIC DNA]</scope>
</reference>
<name>A0AA86NGA2_9EUKA</name>
<evidence type="ECO:0000313" key="3">
    <source>
        <dbReference type="EMBL" id="CAI9918469.1"/>
    </source>
</evidence>
<comment type="caution">
    <text evidence="2">The sequence shown here is derived from an EMBL/GenBank/DDBJ whole genome shotgun (WGS) entry which is preliminary data.</text>
</comment>
<keyword evidence="1" id="KW-0472">Membrane</keyword>
<evidence type="ECO:0000313" key="2">
    <source>
        <dbReference type="EMBL" id="CAI9918466.1"/>
    </source>
</evidence>
<protein>
    <submittedName>
        <fullName evidence="4">Hypothetical_protein</fullName>
    </submittedName>
</protein>
<reference evidence="2" key="1">
    <citation type="submission" date="2023-06" db="EMBL/GenBank/DDBJ databases">
        <authorList>
            <person name="Kurt Z."/>
        </authorList>
    </citation>
    <scope>NUCLEOTIDE SEQUENCE</scope>
</reference>
<accession>A0AA86NGA2</accession>
<gene>
    <name evidence="4" type="ORF">HINF_LOCUS53362</name>
    <name evidence="5" type="ORF">HINF_LOCUS53365</name>
    <name evidence="2" type="ORF">HINF_LOCUS6111</name>
    <name evidence="3" type="ORF">HINF_LOCUS6114</name>
</gene>
<evidence type="ECO:0000256" key="1">
    <source>
        <dbReference type="SAM" id="Phobius"/>
    </source>
</evidence>
<keyword evidence="1" id="KW-1133">Transmembrane helix</keyword>
<dbReference type="AlphaFoldDB" id="A0AA86NGA2"/>
<dbReference type="Proteomes" id="UP001642409">
    <property type="component" value="Unassembled WGS sequence"/>
</dbReference>
<keyword evidence="6" id="KW-1185">Reference proteome</keyword>
<sequence length="117" mass="13734">MRWSTYASFSFAMLFLLGSIYQLNRNNPHDQLRVLFFSPIQMQEFLQGVVWFFRLTQRLRGPCSTKNQRYSMGFLVVQTFLMLKAFKDSVTYKAKSKSYLMSCIVVTSVQIVLYVSN</sequence>
<evidence type="ECO:0000313" key="5">
    <source>
        <dbReference type="EMBL" id="CAL6068154.1"/>
    </source>
</evidence>
<dbReference type="EMBL" id="CATOUU010000158">
    <property type="protein sequence ID" value="CAI9918469.1"/>
    <property type="molecule type" value="Genomic_DNA"/>
</dbReference>
<organism evidence="2">
    <name type="scientific">Hexamita inflata</name>
    <dbReference type="NCBI Taxonomy" id="28002"/>
    <lineage>
        <taxon>Eukaryota</taxon>
        <taxon>Metamonada</taxon>
        <taxon>Diplomonadida</taxon>
        <taxon>Hexamitidae</taxon>
        <taxon>Hexamitinae</taxon>
        <taxon>Hexamita</taxon>
    </lineage>
</organism>
<feature type="transmembrane region" description="Helical" evidence="1">
    <location>
        <begin position="98"/>
        <end position="116"/>
    </location>
</feature>